<dbReference type="AlphaFoldDB" id="A0A7J7M9X1"/>
<reference evidence="4 5" key="1">
    <citation type="journal article" date="2020" name="IScience">
        <title>Genome Sequencing of the Endangered Kingdonia uniflora (Circaeasteraceae, Ranunculales) Reveals Potential Mechanisms of Evolutionary Specialization.</title>
        <authorList>
            <person name="Sun Y."/>
            <person name="Deng T."/>
            <person name="Zhang A."/>
            <person name="Moore M.J."/>
            <person name="Landis J.B."/>
            <person name="Lin N."/>
            <person name="Zhang H."/>
            <person name="Zhang X."/>
            <person name="Huang J."/>
            <person name="Zhang X."/>
            <person name="Sun H."/>
            <person name="Wang H."/>
        </authorList>
    </citation>
    <scope>NUCLEOTIDE SEQUENCE [LARGE SCALE GENOMIC DNA]</scope>
    <source>
        <strain evidence="4">TB1705</strain>
        <tissue evidence="4">Leaf</tissue>
    </source>
</reference>
<keyword evidence="5" id="KW-1185">Reference proteome</keyword>
<dbReference type="PANTHER" id="PTHR22842">
    <property type="entry name" value="WD40 REPEAT PROTEIN"/>
    <property type="match status" value="1"/>
</dbReference>
<dbReference type="GO" id="GO:0000398">
    <property type="term" value="P:mRNA splicing, via spliceosome"/>
    <property type="evidence" value="ECO:0007669"/>
    <property type="project" value="TreeGrafter"/>
</dbReference>
<comment type="subcellular location">
    <subcellularLocation>
        <location evidence="1">Cytoplasm</location>
    </subcellularLocation>
</comment>
<name>A0A7J7M9X1_9MAGN</name>
<feature type="compositionally biased region" description="Acidic residues" evidence="3">
    <location>
        <begin position="283"/>
        <end position="298"/>
    </location>
</feature>
<accession>A0A7J7M9X1</accession>
<dbReference type="InterPro" id="IPR051980">
    <property type="entry name" value="WD_repeat_MORG1"/>
</dbReference>
<dbReference type="Gene3D" id="2.130.10.10">
    <property type="entry name" value="YVTN repeat-like/Quinoprotein amine dehydrogenase"/>
    <property type="match status" value="1"/>
</dbReference>
<dbReference type="SUPFAM" id="SSF50978">
    <property type="entry name" value="WD40 repeat-like"/>
    <property type="match status" value="1"/>
</dbReference>
<protein>
    <submittedName>
        <fullName evidence="4">Uncharacterized protein</fullName>
    </submittedName>
</protein>
<dbReference type="InterPro" id="IPR036322">
    <property type="entry name" value="WD40_repeat_dom_sf"/>
</dbReference>
<comment type="caution">
    <text evidence="4">The sequence shown here is derived from an EMBL/GenBank/DDBJ whole genome shotgun (WGS) entry which is preliminary data.</text>
</comment>
<dbReference type="Proteomes" id="UP000541444">
    <property type="component" value="Unassembled WGS sequence"/>
</dbReference>
<proteinExistence type="predicted"/>
<feature type="region of interest" description="Disordered" evidence="3">
    <location>
        <begin position="270"/>
        <end position="298"/>
    </location>
</feature>
<organism evidence="4 5">
    <name type="scientific">Kingdonia uniflora</name>
    <dbReference type="NCBI Taxonomy" id="39325"/>
    <lineage>
        <taxon>Eukaryota</taxon>
        <taxon>Viridiplantae</taxon>
        <taxon>Streptophyta</taxon>
        <taxon>Embryophyta</taxon>
        <taxon>Tracheophyta</taxon>
        <taxon>Spermatophyta</taxon>
        <taxon>Magnoliopsida</taxon>
        <taxon>Ranunculales</taxon>
        <taxon>Circaeasteraceae</taxon>
        <taxon>Kingdonia</taxon>
    </lineage>
</organism>
<dbReference type="OrthoDB" id="71437at2759"/>
<gene>
    <name evidence="4" type="ORF">GIB67_016360</name>
</gene>
<sequence>MELEGEGVPYERAITIDPLPYQRVNAVKFNEYAFVVVSAGYNHSVCTWIADLTVLSQLRLLFIIDTFTDIVMPICLTKTIIIAERVDGTVRTFDIRQGREISDDWSQLVNCISMSNDGNCILASCLDFTLRHLDMCSGKLLQEYKGHTCKVSFYLLPSAIKNENSWEEVVNNRFPREIGERNFRPRFNSWSILNLELARYRIPTNSASSSETTTTKETIGNKGKKEYVMKPVQQKGKVMHEKVNELNKNIVSSNNNVEGANMDHIYIDDAKCNDHNNSNDDKGNDDEENDDSGSDNRD</sequence>
<dbReference type="GO" id="GO:0005737">
    <property type="term" value="C:cytoplasm"/>
    <property type="evidence" value="ECO:0007669"/>
    <property type="project" value="UniProtKB-SubCell"/>
</dbReference>
<dbReference type="EMBL" id="JACGCM010001690">
    <property type="protein sequence ID" value="KAF6151548.1"/>
    <property type="molecule type" value="Genomic_DNA"/>
</dbReference>
<keyword evidence="2" id="KW-0963">Cytoplasm</keyword>
<evidence type="ECO:0000256" key="2">
    <source>
        <dbReference type="ARBA" id="ARBA00022490"/>
    </source>
</evidence>
<evidence type="ECO:0000313" key="4">
    <source>
        <dbReference type="EMBL" id="KAF6151548.1"/>
    </source>
</evidence>
<feature type="compositionally biased region" description="Basic and acidic residues" evidence="3">
    <location>
        <begin position="270"/>
        <end position="282"/>
    </location>
</feature>
<evidence type="ECO:0000313" key="5">
    <source>
        <dbReference type="Proteomes" id="UP000541444"/>
    </source>
</evidence>
<evidence type="ECO:0000256" key="1">
    <source>
        <dbReference type="ARBA" id="ARBA00004496"/>
    </source>
</evidence>
<dbReference type="GO" id="GO:0071013">
    <property type="term" value="C:catalytic step 2 spliceosome"/>
    <property type="evidence" value="ECO:0007669"/>
    <property type="project" value="TreeGrafter"/>
</dbReference>
<dbReference type="PANTHER" id="PTHR22842:SF3">
    <property type="entry name" value="WD REPEAT DOMAIN-CONTAINING PROTEIN 83"/>
    <property type="match status" value="1"/>
</dbReference>
<dbReference type="InterPro" id="IPR015943">
    <property type="entry name" value="WD40/YVTN_repeat-like_dom_sf"/>
</dbReference>
<evidence type="ECO:0000256" key="3">
    <source>
        <dbReference type="SAM" id="MobiDB-lite"/>
    </source>
</evidence>